<reference evidence="1" key="1">
    <citation type="submission" date="2024-09" db="EMBL/GenBank/DDBJ databases">
        <title>Black Yeasts Isolated from many extreme environments.</title>
        <authorList>
            <person name="Coleine C."/>
            <person name="Stajich J.E."/>
            <person name="Selbmann L."/>
        </authorList>
    </citation>
    <scope>NUCLEOTIDE SEQUENCE</scope>
    <source>
        <strain evidence="1">CCFEE 5737</strain>
    </source>
</reference>
<sequence length="61" mass="6856">YMWGHVVAEEFSPGAQGAREVKEVLSRIRGTLVEMPLLFLKEEDIAKEGLGLNAFTEEVYT</sequence>
<organism evidence="1 2">
    <name type="scientific">Coniosporium uncinatum</name>
    <dbReference type="NCBI Taxonomy" id="93489"/>
    <lineage>
        <taxon>Eukaryota</taxon>
        <taxon>Fungi</taxon>
        <taxon>Dikarya</taxon>
        <taxon>Ascomycota</taxon>
        <taxon>Pezizomycotina</taxon>
        <taxon>Dothideomycetes</taxon>
        <taxon>Dothideomycetes incertae sedis</taxon>
        <taxon>Coniosporium</taxon>
    </lineage>
</organism>
<comment type="caution">
    <text evidence="1">The sequence shown here is derived from an EMBL/GenBank/DDBJ whole genome shotgun (WGS) entry which is preliminary data.</text>
</comment>
<name>A0ACC3D573_9PEZI</name>
<accession>A0ACC3D573</accession>
<gene>
    <name evidence="1" type="ORF">LTS18_005016</name>
</gene>
<evidence type="ECO:0000313" key="2">
    <source>
        <dbReference type="Proteomes" id="UP001186974"/>
    </source>
</evidence>
<keyword evidence="2" id="KW-1185">Reference proteome</keyword>
<protein>
    <submittedName>
        <fullName evidence="1">Uncharacterized protein</fullName>
    </submittedName>
</protein>
<dbReference type="EMBL" id="JAWDJW010007521">
    <property type="protein sequence ID" value="KAK3061998.1"/>
    <property type="molecule type" value="Genomic_DNA"/>
</dbReference>
<proteinExistence type="predicted"/>
<feature type="non-terminal residue" evidence="1">
    <location>
        <position position="1"/>
    </location>
</feature>
<evidence type="ECO:0000313" key="1">
    <source>
        <dbReference type="EMBL" id="KAK3061998.1"/>
    </source>
</evidence>
<dbReference type="Proteomes" id="UP001186974">
    <property type="component" value="Unassembled WGS sequence"/>
</dbReference>